<dbReference type="STRING" id="386301.SAMN05216282_10287"/>
<keyword evidence="1" id="KW-0969">Cilium</keyword>
<dbReference type="InterPro" id="IPR053716">
    <property type="entry name" value="Flag_assembly_chemotaxis_eff"/>
</dbReference>
<keyword evidence="1" id="KW-0282">Flagellum</keyword>
<gene>
    <name evidence="1" type="ORF">SAMN05216282_10287</name>
</gene>
<dbReference type="EMBL" id="FNFU01000002">
    <property type="protein sequence ID" value="SDK00061.1"/>
    <property type="molecule type" value="Genomic_DNA"/>
</dbReference>
<sequence>MNRAFSLTGLLRLRHLQQDEAAGALAAANRNATENSAHRTETHSAMANIPVSATTSAALNAMAAARASSRSMLADLDGLGRNYAVAVGEAQNAFDVARAQSIGLEKLQTRHAAAWNAEELHGEQTALDEIASTRWHQGQAGAAR</sequence>
<accession>A0A1G8YBG0</accession>
<protein>
    <submittedName>
        <fullName evidence="1">Flagellar FliJ protein</fullName>
    </submittedName>
</protein>
<dbReference type="RefSeq" id="WP_092321427.1">
    <property type="nucleotide sequence ID" value="NZ_FNFU01000002.1"/>
</dbReference>
<keyword evidence="2" id="KW-1185">Reference proteome</keyword>
<organism evidence="1 2">
    <name type="scientific">Cryobacterium psychrotolerans</name>
    <dbReference type="NCBI Taxonomy" id="386301"/>
    <lineage>
        <taxon>Bacteria</taxon>
        <taxon>Bacillati</taxon>
        <taxon>Actinomycetota</taxon>
        <taxon>Actinomycetes</taxon>
        <taxon>Micrococcales</taxon>
        <taxon>Microbacteriaceae</taxon>
        <taxon>Cryobacterium</taxon>
    </lineage>
</organism>
<proteinExistence type="predicted"/>
<dbReference type="Gene3D" id="1.10.287.1700">
    <property type="match status" value="1"/>
</dbReference>
<evidence type="ECO:0000313" key="1">
    <source>
        <dbReference type="EMBL" id="SDK00061.1"/>
    </source>
</evidence>
<keyword evidence="1" id="KW-0966">Cell projection</keyword>
<dbReference type="OrthoDB" id="5125557at2"/>
<evidence type="ECO:0000313" key="2">
    <source>
        <dbReference type="Proteomes" id="UP000198701"/>
    </source>
</evidence>
<reference evidence="1 2" key="1">
    <citation type="submission" date="2016-10" db="EMBL/GenBank/DDBJ databases">
        <authorList>
            <person name="de Groot N.N."/>
        </authorList>
    </citation>
    <scope>NUCLEOTIDE SEQUENCE [LARGE SCALE GENOMIC DNA]</scope>
    <source>
        <strain evidence="1 2">CGMCC 1.5382</strain>
    </source>
</reference>
<name>A0A1G8YBG0_9MICO</name>
<dbReference type="Proteomes" id="UP000198701">
    <property type="component" value="Unassembled WGS sequence"/>
</dbReference>
<dbReference type="AlphaFoldDB" id="A0A1G8YBG0"/>